<dbReference type="OrthoDB" id="7055052at2"/>
<feature type="transmembrane region" description="Helical" evidence="7">
    <location>
        <begin position="49"/>
        <end position="68"/>
    </location>
</feature>
<dbReference type="Gene3D" id="1.20.1250.20">
    <property type="entry name" value="MFS general substrate transporter like domains"/>
    <property type="match status" value="1"/>
</dbReference>
<evidence type="ECO:0000256" key="6">
    <source>
        <dbReference type="ARBA" id="ARBA00023136"/>
    </source>
</evidence>
<comment type="subcellular location">
    <subcellularLocation>
        <location evidence="1">Cell membrane</location>
        <topology evidence="1">Multi-pass membrane protein</topology>
    </subcellularLocation>
</comment>
<dbReference type="Proteomes" id="UP000027822">
    <property type="component" value="Unassembled WGS sequence"/>
</dbReference>
<feature type="transmembrane region" description="Helical" evidence="7">
    <location>
        <begin position="168"/>
        <end position="188"/>
    </location>
</feature>
<feature type="transmembrane region" description="Helical" evidence="7">
    <location>
        <begin position="371"/>
        <end position="393"/>
    </location>
</feature>
<keyword evidence="2" id="KW-0813">Transport</keyword>
<dbReference type="STRING" id="574376.BAMA_20300"/>
<feature type="transmembrane region" description="Helical" evidence="7">
    <location>
        <begin position="75"/>
        <end position="96"/>
    </location>
</feature>
<dbReference type="GO" id="GO:0022857">
    <property type="term" value="F:transmembrane transporter activity"/>
    <property type="evidence" value="ECO:0007669"/>
    <property type="project" value="InterPro"/>
</dbReference>
<evidence type="ECO:0000256" key="7">
    <source>
        <dbReference type="SAM" id="Phobius"/>
    </source>
</evidence>
<dbReference type="eggNOG" id="COG2814">
    <property type="taxonomic scope" value="Bacteria"/>
</dbReference>
<keyword evidence="10" id="KW-1185">Reference proteome</keyword>
<evidence type="ECO:0000313" key="9">
    <source>
        <dbReference type="EMBL" id="KEK19613.1"/>
    </source>
</evidence>
<organism evidence="9 10">
    <name type="scientific">Bacillus manliponensis</name>
    <dbReference type="NCBI Taxonomy" id="574376"/>
    <lineage>
        <taxon>Bacteria</taxon>
        <taxon>Bacillati</taxon>
        <taxon>Bacillota</taxon>
        <taxon>Bacilli</taxon>
        <taxon>Bacillales</taxon>
        <taxon>Bacillaceae</taxon>
        <taxon>Bacillus</taxon>
        <taxon>Bacillus cereus group</taxon>
    </lineage>
</organism>
<protein>
    <submittedName>
        <fullName evidence="9">Permease</fullName>
    </submittedName>
</protein>
<evidence type="ECO:0000256" key="2">
    <source>
        <dbReference type="ARBA" id="ARBA00022448"/>
    </source>
</evidence>
<keyword evidence="6 7" id="KW-0472">Membrane</keyword>
<sequence>MNETVLKNRSFLFMWIGSAISELGGAFGTFCNSILIYQLTGSKLALSSMWLLYFIPSLILQLVAGPFIDRWSRKWIMIVSQWTRGFVFLLPLIMLITDNMQTYYIFIVQIIVGLITPFYVPANQAILPTVVPKEQLQEANAYVDGTVRLMMFLAPVLGGMMIELAGVPFTLSLVCVFLFVSGSLLLFIKENRMVETIRKSWLHQFMEGWAYFFKQPIIVWLGFFLAFVQFGVGVTMVTNLPYVQDELGASYAAYGYFMAGFPLGYVIGSIIVGKMQYESRRTIMLGALVIGGLTYISLGLNENIYIAIFIEIIAGISLVFFNVHSMTIHQQIVPNELMGKIFSVRLFIIRSSMPLGILIGGICSEQFGVRVLYMIIGIIICTVSVLGIVLPYFKFLDQPVQNNFEKTKF</sequence>
<gene>
    <name evidence="9" type="ORF">BAMA_20300</name>
</gene>
<evidence type="ECO:0000313" key="10">
    <source>
        <dbReference type="Proteomes" id="UP000027822"/>
    </source>
</evidence>
<keyword evidence="5 7" id="KW-1133">Transmembrane helix</keyword>
<dbReference type="SUPFAM" id="SSF103473">
    <property type="entry name" value="MFS general substrate transporter"/>
    <property type="match status" value="1"/>
</dbReference>
<dbReference type="PANTHER" id="PTHR43266:SF10">
    <property type="entry name" value="BACILYSIN EXPORTER BACE-RELATED"/>
    <property type="match status" value="1"/>
</dbReference>
<evidence type="ECO:0000259" key="8">
    <source>
        <dbReference type="PROSITE" id="PS50850"/>
    </source>
</evidence>
<accession>A0A073KBD5</accession>
<dbReference type="CDD" id="cd06173">
    <property type="entry name" value="MFS_MefA_like"/>
    <property type="match status" value="1"/>
</dbReference>
<feature type="transmembrane region" description="Helical" evidence="7">
    <location>
        <begin position="342"/>
        <end position="359"/>
    </location>
</feature>
<evidence type="ECO:0000256" key="5">
    <source>
        <dbReference type="ARBA" id="ARBA00022989"/>
    </source>
</evidence>
<feature type="domain" description="Major facilitator superfamily (MFS) profile" evidence="8">
    <location>
        <begin position="215"/>
        <end position="409"/>
    </location>
</feature>
<reference evidence="9 10" key="1">
    <citation type="submission" date="2014-06" db="EMBL/GenBank/DDBJ databases">
        <title>Draft genome sequence of Bacillus manliponensis JCM 15802 (MCCC 1A00708).</title>
        <authorList>
            <person name="Lai Q."/>
            <person name="Liu Y."/>
            <person name="Shao Z."/>
        </authorList>
    </citation>
    <scope>NUCLEOTIDE SEQUENCE [LARGE SCALE GENOMIC DNA]</scope>
    <source>
        <strain evidence="9 10">JCM 15802</strain>
    </source>
</reference>
<evidence type="ECO:0000256" key="3">
    <source>
        <dbReference type="ARBA" id="ARBA00022475"/>
    </source>
</evidence>
<feature type="transmembrane region" description="Helical" evidence="7">
    <location>
        <begin position="102"/>
        <end position="120"/>
    </location>
</feature>
<evidence type="ECO:0000256" key="1">
    <source>
        <dbReference type="ARBA" id="ARBA00004651"/>
    </source>
</evidence>
<dbReference type="InterPro" id="IPR020846">
    <property type="entry name" value="MFS_dom"/>
</dbReference>
<name>A0A073KBD5_9BACI</name>
<feature type="transmembrane region" description="Helical" evidence="7">
    <location>
        <begin position="12"/>
        <end position="37"/>
    </location>
</feature>
<dbReference type="PROSITE" id="PS50850">
    <property type="entry name" value="MFS"/>
    <property type="match status" value="1"/>
</dbReference>
<dbReference type="RefSeq" id="WP_034638616.1">
    <property type="nucleotide sequence ID" value="NZ_CBCSJC010000033.1"/>
</dbReference>
<feature type="transmembrane region" description="Helical" evidence="7">
    <location>
        <begin position="304"/>
        <end position="321"/>
    </location>
</feature>
<dbReference type="InterPro" id="IPR011701">
    <property type="entry name" value="MFS"/>
</dbReference>
<evidence type="ECO:0000256" key="4">
    <source>
        <dbReference type="ARBA" id="ARBA00022692"/>
    </source>
</evidence>
<dbReference type="InterPro" id="IPR036259">
    <property type="entry name" value="MFS_trans_sf"/>
</dbReference>
<keyword evidence="4 7" id="KW-0812">Transmembrane</keyword>
<dbReference type="Pfam" id="PF07690">
    <property type="entry name" value="MFS_1"/>
    <property type="match status" value="1"/>
</dbReference>
<comment type="caution">
    <text evidence="9">The sequence shown here is derived from an EMBL/GenBank/DDBJ whole genome shotgun (WGS) entry which is preliminary data.</text>
</comment>
<dbReference type="EMBL" id="JOTN01000006">
    <property type="protein sequence ID" value="KEK19613.1"/>
    <property type="molecule type" value="Genomic_DNA"/>
</dbReference>
<feature type="transmembrane region" description="Helical" evidence="7">
    <location>
        <begin position="209"/>
        <end position="231"/>
    </location>
</feature>
<proteinExistence type="predicted"/>
<dbReference type="AlphaFoldDB" id="A0A073KBD5"/>
<keyword evidence="3" id="KW-1003">Cell membrane</keyword>
<feature type="transmembrane region" description="Helical" evidence="7">
    <location>
        <begin position="282"/>
        <end position="298"/>
    </location>
</feature>
<dbReference type="GO" id="GO:0005886">
    <property type="term" value="C:plasma membrane"/>
    <property type="evidence" value="ECO:0007669"/>
    <property type="project" value="UniProtKB-SubCell"/>
</dbReference>
<dbReference type="PANTHER" id="PTHR43266">
    <property type="entry name" value="MACROLIDE-EFFLUX PROTEIN"/>
    <property type="match status" value="1"/>
</dbReference>
<feature type="transmembrane region" description="Helical" evidence="7">
    <location>
        <begin position="251"/>
        <end position="273"/>
    </location>
</feature>